<accession>A0A9N9MP54</accession>
<protein>
    <submittedName>
        <fullName evidence="1">Uncharacterized protein</fullName>
    </submittedName>
</protein>
<proteinExistence type="predicted"/>
<dbReference type="Proteomes" id="UP001152799">
    <property type="component" value="Chromosome 3"/>
</dbReference>
<evidence type="ECO:0000313" key="2">
    <source>
        <dbReference type="Proteomes" id="UP001152799"/>
    </source>
</evidence>
<reference evidence="1" key="1">
    <citation type="submission" date="2022-01" db="EMBL/GenBank/DDBJ databases">
        <authorList>
            <person name="King R."/>
        </authorList>
    </citation>
    <scope>NUCLEOTIDE SEQUENCE</scope>
</reference>
<dbReference type="AlphaFoldDB" id="A0A9N9MP54"/>
<organism evidence="1 2">
    <name type="scientific">Ceutorhynchus assimilis</name>
    <name type="common">cabbage seed weevil</name>
    <dbReference type="NCBI Taxonomy" id="467358"/>
    <lineage>
        <taxon>Eukaryota</taxon>
        <taxon>Metazoa</taxon>
        <taxon>Ecdysozoa</taxon>
        <taxon>Arthropoda</taxon>
        <taxon>Hexapoda</taxon>
        <taxon>Insecta</taxon>
        <taxon>Pterygota</taxon>
        <taxon>Neoptera</taxon>
        <taxon>Endopterygota</taxon>
        <taxon>Coleoptera</taxon>
        <taxon>Polyphaga</taxon>
        <taxon>Cucujiformia</taxon>
        <taxon>Curculionidae</taxon>
        <taxon>Ceutorhynchinae</taxon>
        <taxon>Ceutorhynchus</taxon>
    </lineage>
</organism>
<gene>
    <name evidence="1" type="ORF">CEUTPL_LOCUS6378</name>
</gene>
<name>A0A9N9MP54_9CUCU</name>
<evidence type="ECO:0000313" key="1">
    <source>
        <dbReference type="EMBL" id="CAG9765775.1"/>
    </source>
</evidence>
<dbReference type="EMBL" id="OU892279">
    <property type="protein sequence ID" value="CAG9765775.1"/>
    <property type="molecule type" value="Genomic_DNA"/>
</dbReference>
<keyword evidence="2" id="KW-1185">Reference proteome</keyword>
<sequence length="70" mass="7916">MDSVDSQGCQQKSNNQCDIENKQNTCFGASCDPTLPVQVLTFNHCGHHVQILKPIQKLNLNGPNRLHYFF</sequence>